<dbReference type="GO" id="GO:0003700">
    <property type="term" value="F:DNA-binding transcription factor activity"/>
    <property type="evidence" value="ECO:0007669"/>
    <property type="project" value="InterPro"/>
</dbReference>
<dbReference type="Pfam" id="PF10593">
    <property type="entry name" value="Z1"/>
    <property type="match status" value="1"/>
</dbReference>
<organism evidence="3 4">
    <name type="scientific">Sanguibacter hominis ATCC BAA-789</name>
    <dbReference type="NCBI Taxonomy" id="1312740"/>
    <lineage>
        <taxon>Bacteria</taxon>
        <taxon>Bacillati</taxon>
        <taxon>Actinomycetota</taxon>
        <taxon>Actinomycetes</taxon>
        <taxon>Micrococcales</taxon>
        <taxon>Sanguibacteraceae</taxon>
        <taxon>Sanguibacter</taxon>
    </lineage>
</organism>
<feature type="domain" description="Putative endonuclease Z1" evidence="2">
    <location>
        <begin position="534"/>
        <end position="741"/>
    </location>
</feature>
<evidence type="ECO:0000259" key="2">
    <source>
        <dbReference type="Pfam" id="PF10593"/>
    </source>
</evidence>
<name>A0A9X5FEW3_9MICO</name>
<evidence type="ECO:0000313" key="4">
    <source>
        <dbReference type="Proteomes" id="UP000774283"/>
    </source>
</evidence>
<reference evidence="3 4" key="1">
    <citation type="submission" date="2020-04" db="EMBL/GenBank/DDBJ databases">
        <title>MicrobeNet Type strains.</title>
        <authorList>
            <person name="Nicholson A.C."/>
        </authorList>
    </citation>
    <scope>NUCLEOTIDE SEQUENCE [LARGE SCALE GENOMIC DNA]</scope>
    <source>
        <strain evidence="3 4">ATCC BAA-789</strain>
    </source>
</reference>
<comment type="caution">
    <text evidence="3">The sequence shown here is derived from an EMBL/GenBank/DDBJ whole genome shotgun (WGS) entry which is preliminary data.</text>
</comment>
<gene>
    <name evidence="3" type="ORF">HF995_05255</name>
</gene>
<evidence type="ECO:0000313" key="3">
    <source>
        <dbReference type="EMBL" id="NKX92686.1"/>
    </source>
</evidence>
<sequence>MNGYLTDLRRASGGTQERDRRIYEMRRDGATLEEIGRLFGITRERARQIIKRLGGVAREDVRAARDTARGARDERVRARILALAATGLARSMSQIALMANLDEAEVQRIGGKDLKAFLGARKEAAARWSREDIIAAIAAASTYAWPLSRSAYQKLVDTGEIVGPSAARIEQVYGWGAACALAGVESRQSPRAYYQSNWTDDDLWHFARRYIDEAGSAATFYGYDGWRASHASEGPSSGVLRQRLGRWSEIRRRVLIERETMSADVLAGKEALLIDEMLAARMDDQSRARVWKSVINILDRGPQRTGLGGQTGLALGYVQSGKTTSITALIAAAADQGYQVIVAVLGGTNLLLDQNRQRLEAALRIQTRKDYRWISEPNPSGIPTAKRIGDRVENGRAVLIPVLKHAGRLNALAAVLDAVPAIEQVPVLIIDDEADQASLNTSTEAESKTYEAIRVLRSRVPKHLYVQYTATPYAPLMLDSSDLLSPDFVEFLEPGTGYTGGREFFVDFADQVIRDVPLLDEQTPRDLPLELPASLLSALGSFVAGAAILLARQPDAAPVSMLIHSTQRNDVQERYRFLVEREVRRWRTAVDSAADVQGLPKVVLQERGILGERGAPELDDDTFLAKVRWVLRETSLWLVNSTSALNRVAWNVTPVHILIGGNKLDRGFTVEGLTVTYMNRPPSAQVDTLEQRARAFGYRRDQLPYCQFFATKRTIRSLRDIVFTEYDLRAQLQDHVDDGGTVHSWARDLGLMLPEGMKPTRDAVVSQLEYCPTGWASIRLPRITPDSIEANAAIVRGVGLLDADPVDYGRLALRTVHLSVSDIVERVINPWVADPYGPSWRLRDVVEVLSRVEDQSKLVPVILMEEDGRARIRKWDMETGFVNLFQGRDNVRTEGGPSYPGDRAIGGIADDPSSVVVQIHRVARRGDAENELFTLAVHLGDRKIVRKGTLA</sequence>
<dbReference type="InterPro" id="IPR007630">
    <property type="entry name" value="RNA_pol_sigma70_r4"/>
</dbReference>
<dbReference type="InterPro" id="IPR018310">
    <property type="entry name" value="Put_endonuclease_Z1-dom"/>
</dbReference>
<feature type="domain" description="RNA polymerase sigma-70 region 4" evidence="1">
    <location>
        <begin position="17"/>
        <end position="52"/>
    </location>
</feature>
<dbReference type="SUPFAM" id="SSF88659">
    <property type="entry name" value="Sigma3 and sigma4 domains of RNA polymerase sigma factors"/>
    <property type="match status" value="1"/>
</dbReference>
<proteinExistence type="predicted"/>
<dbReference type="Gene3D" id="1.10.10.10">
    <property type="entry name" value="Winged helix-like DNA-binding domain superfamily/Winged helix DNA-binding domain"/>
    <property type="match status" value="1"/>
</dbReference>
<evidence type="ECO:0008006" key="5">
    <source>
        <dbReference type="Google" id="ProtNLM"/>
    </source>
</evidence>
<dbReference type="RefSeq" id="WP_168446697.1">
    <property type="nucleotide sequence ID" value="NZ_JAAXOW010000001.1"/>
</dbReference>
<dbReference type="Pfam" id="PF04545">
    <property type="entry name" value="Sigma70_r4"/>
    <property type="match status" value="1"/>
</dbReference>
<dbReference type="AlphaFoldDB" id="A0A9X5FEW3"/>
<accession>A0A9X5FEW3</accession>
<dbReference type="InterPro" id="IPR013324">
    <property type="entry name" value="RNA_pol_sigma_r3/r4-like"/>
</dbReference>
<dbReference type="InterPro" id="IPR036388">
    <property type="entry name" value="WH-like_DNA-bd_sf"/>
</dbReference>
<dbReference type="EMBL" id="JAAXOW010000001">
    <property type="protein sequence ID" value="NKX92686.1"/>
    <property type="molecule type" value="Genomic_DNA"/>
</dbReference>
<evidence type="ECO:0000259" key="1">
    <source>
        <dbReference type="Pfam" id="PF04545"/>
    </source>
</evidence>
<dbReference type="GO" id="GO:0006352">
    <property type="term" value="P:DNA-templated transcription initiation"/>
    <property type="evidence" value="ECO:0007669"/>
    <property type="project" value="InterPro"/>
</dbReference>
<dbReference type="Proteomes" id="UP000774283">
    <property type="component" value="Unassembled WGS sequence"/>
</dbReference>
<protein>
    <recommendedName>
        <fullName evidence="5">Sigma-70, region 4</fullName>
    </recommendedName>
</protein>
<keyword evidence="4" id="KW-1185">Reference proteome</keyword>